<keyword evidence="6 7" id="KW-0472">Membrane</keyword>
<dbReference type="CDD" id="cd06173">
    <property type="entry name" value="MFS_MefA_like"/>
    <property type="match status" value="1"/>
</dbReference>
<feature type="transmembrane region" description="Helical" evidence="7">
    <location>
        <begin position="180"/>
        <end position="203"/>
    </location>
</feature>
<evidence type="ECO:0000259" key="8">
    <source>
        <dbReference type="PROSITE" id="PS50850"/>
    </source>
</evidence>
<evidence type="ECO:0000256" key="1">
    <source>
        <dbReference type="ARBA" id="ARBA00004651"/>
    </source>
</evidence>
<dbReference type="RefSeq" id="WP_376977868.1">
    <property type="nucleotide sequence ID" value="NZ_JBHSDQ010000004.1"/>
</dbReference>
<dbReference type="InterPro" id="IPR010290">
    <property type="entry name" value="TM_effector"/>
</dbReference>
<evidence type="ECO:0000256" key="2">
    <source>
        <dbReference type="ARBA" id="ARBA00022448"/>
    </source>
</evidence>
<dbReference type="SUPFAM" id="SSF103473">
    <property type="entry name" value="MFS general substrate transporter"/>
    <property type="match status" value="1"/>
</dbReference>
<name>A0ABV8WJC1_9MICC</name>
<evidence type="ECO:0000256" key="7">
    <source>
        <dbReference type="SAM" id="Phobius"/>
    </source>
</evidence>
<dbReference type="Pfam" id="PF05977">
    <property type="entry name" value="MFS_3"/>
    <property type="match status" value="1"/>
</dbReference>
<evidence type="ECO:0000256" key="5">
    <source>
        <dbReference type="ARBA" id="ARBA00022989"/>
    </source>
</evidence>
<keyword evidence="3" id="KW-1003">Cell membrane</keyword>
<dbReference type="InterPro" id="IPR036259">
    <property type="entry name" value="MFS_trans_sf"/>
</dbReference>
<dbReference type="PANTHER" id="PTHR23513:SF11">
    <property type="entry name" value="STAPHYLOFERRIN A TRANSPORTER"/>
    <property type="match status" value="1"/>
</dbReference>
<feature type="transmembrane region" description="Helical" evidence="7">
    <location>
        <begin position="209"/>
        <end position="229"/>
    </location>
</feature>
<keyword evidence="5 7" id="KW-1133">Transmembrane helix</keyword>
<feature type="transmembrane region" description="Helical" evidence="7">
    <location>
        <begin position="261"/>
        <end position="285"/>
    </location>
</feature>
<evidence type="ECO:0000313" key="10">
    <source>
        <dbReference type="Proteomes" id="UP001595778"/>
    </source>
</evidence>
<feature type="transmembrane region" description="Helical" evidence="7">
    <location>
        <begin position="411"/>
        <end position="433"/>
    </location>
</feature>
<gene>
    <name evidence="9" type="ORF">ACFO0G_12245</name>
</gene>
<feature type="transmembrane region" description="Helical" evidence="7">
    <location>
        <begin position="348"/>
        <end position="370"/>
    </location>
</feature>
<feature type="transmembrane region" description="Helical" evidence="7">
    <location>
        <begin position="325"/>
        <end position="342"/>
    </location>
</feature>
<feature type="transmembrane region" description="Helical" evidence="7">
    <location>
        <begin position="117"/>
        <end position="136"/>
    </location>
</feature>
<dbReference type="PANTHER" id="PTHR23513">
    <property type="entry name" value="INTEGRAL MEMBRANE EFFLUX PROTEIN-RELATED"/>
    <property type="match status" value="1"/>
</dbReference>
<organism evidence="9 10">
    <name type="scientific">Arthrobacter sedimenti</name>
    <dbReference type="NCBI Taxonomy" id="2694931"/>
    <lineage>
        <taxon>Bacteria</taxon>
        <taxon>Bacillati</taxon>
        <taxon>Actinomycetota</taxon>
        <taxon>Actinomycetes</taxon>
        <taxon>Micrococcales</taxon>
        <taxon>Micrococcaceae</taxon>
        <taxon>Arthrobacter</taxon>
    </lineage>
</organism>
<comment type="subcellular location">
    <subcellularLocation>
        <location evidence="1">Cell membrane</location>
        <topology evidence="1">Multi-pass membrane protein</topology>
    </subcellularLocation>
</comment>
<reference evidence="10" key="1">
    <citation type="journal article" date="2019" name="Int. J. Syst. Evol. Microbiol.">
        <title>The Global Catalogue of Microorganisms (GCM) 10K type strain sequencing project: providing services to taxonomists for standard genome sequencing and annotation.</title>
        <authorList>
            <consortium name="The Broad Institute Genomics Platform"/>
            <consortium name="The Broad Institute Genome Sequencing Center for Infectious Disease"/>
            <person name="Wu L."/>
            <person name="Ma J."/>
        </authorList>
    </citation>
    <scope>NUCLEOTIDE SEQUENCE [LARGE SCALE GENOMIC DNA]</scope>
    <source>
        <strain evidence="10">PJ61</strain>
    </source>
</reference>
<proteinExistence type="predicted"/>
<dbReference type="InterPro" id="IPR020846">
    <property type="entry name" value="MFS_dom"/>
</dbReference>
<feature type="transmembrane region" description="Helical" evidence="7">
    <location>
        <begin position="51"/>
        <end position="69"/>
    </location>
</feature>
<protein>
    <submittedName>
        <fullName evidence="9">MFS transporter</fullName>
    </submittedName>
</protein>
<keyword evidence="2" id="KW-0813">Transport</keyword>
<dbReference type="Gene3D" id="1.20.1250.20">
    <property type="entry name" value="MFS general substrate transporter like domains"/>
    <property type="match status" value="1"/>
</dbReference>
<dbReference type="EMBL" id="JBHSDQ010000004">
    <property type="protein sequence ID" value="MFC4396862.1"/>
    <property type="molecule type" value="Genomic_DNA"/>
</dbReference>
<feature type="domain" description="Major facilitator superfamily (MFS) profile" evidence="8">
    <location>
        <begin position="51"/>
        <end position="436"/>
    </location>
</feature>
<evidence type="ECO:0000256" key="6">
    <source>
        <dbReference type="ARBA" id="ARBA00023136"/>
    </source>
</evidence>
<dbReference type="PROSITE" id="PS50850">
    <property type="entry name" value="MFS"/>
    <property type="match status" value="1"/>
</dbReference>
<sequence length="459" mass="48446">MAPPPPSSASISQPIIDAAGSAPPDNQTQPIPVVADRLPWKHTFISLKVPNFRIFAAGHFIAVIAIWMQRIAQDWLVLQLSGSVTAVGVTVALQFLPSLLLGPWGGMIADRFAKRKILILCQSMAAVLAATLATLALTGVIMVWHVYGIALILGLVTVLDQPARQVFVNELVGPTYLRNAISVNSTTFQLGGLIGPAIAGLLLTAVGAGWAFAANALACCSTVVMLLVLRKDQLFVSAPTPKSKGMLREGLRYALSKPTIYWPWLMAGFVSVFAMSLPVILAAFADHIFQVGAGGYGVLNALVALGALSGAVASTRRRQLRLRSVVFCAGMYGLMLCLAALAPSMVTFGAVMVLSGFWCLMFLTGCNQLVQISSNLGIRGRVMSLYIMVQIGGQALGGPMLGSIAEHANPHVALLVSGGVPALAAATVGAILARKGSLQLKVDWRDRRHPVQIARRAAA</sequence>
<evidence type="ECO:0000256" key="3">
    <source>
        <dbReference type="ARBA" id="ARBA00022475"/>
    </source>
</evidence>
<feature type="transmembrane region" description="Helical" evidence="7">
    <location>
        <begin position="382"/>
        <end position="405"/>
    </location>
</feature>
<comment type="caution">
    <text evidence="9">The sequence shown here is derived from an EMBL/GenBank/DDBJ whole genome shotgun (WGS) entry which is preliminary data.</text>
</comment>
<dbReference type="Proteomes" id="UP001595778">
    <property type="component" value="Unassembled WGS sequence"/>
</dbReference>
<feature type="transmembrane region" description="Helical" evidence="7">
    <location>
        <begin position="142"/>
        <end position="159"/>
    </location>
</feature>
<evidence type="ECO:0000313" key="9">
    <source>
        <dbReference type="EMBL" id="MFC4396862.1"/>
    </source>
</evidence>
<feature type="transmembrane region" description="Helical" evidence="7">
    <location>
        <begin position="291"/>
        <end position="313"/>
    </location>
</feature>
<evidence type="ECO:0000256" key="4">
    <source>
        <dbReference type="ARBA" id="ARBA00022692"/>
    </source>
</evidence>
<keyword evidence="4 7" id="KW-0812">Transmembrane</keyword>
<keyword evidence="10" id="KW-1185">Reference proteome</keyword>
<accession>A0ABV8WJC1</accession>